<evidence type="ECO:0000313" key="2">
    <source>
        <dbReference type="EMBL" id="MFC6315213.1"/>
    </source>
</evidence>
<keyword evidence="3" id="KW-1185">Reference proteome</keyword>
<comment type="caution">
    <text evidence="2">The sequence shown here is derived from an EMBL/GenBank/DDBJ whole genome shotgun (WGS) entry which is preliminary data.</text>
</comment>
<evidence type="ECO:0000313" key="3">
    <source>
        <dbReference type="Proteomes" id="UP001596310"/>
    </source>
</evidence>
<feature type="domain" description="IrrE N-terminal-like" evidence="1">
    <location>
        <begin position="15"/>
        <end position="101"/>
    </location>
</feature>
<proteinExistence type="predicted"/>
<dbReference type="EMBL" id="JBHSSM010000016">
    <property type="protein sequence ID" value="MFC6315213.1"/>
    <property type="molecule type" value="Genomic_DNA"/>
</dbReference>
<protein>
    <submittedName>
        <fullName evidence="2">ImmA/IrrE family metallo-endopeptidase</fullName>
    </submittedName>
</protein>
<evidence type="ECO:0000259" key="1">
    <source>
        <dbReference type="Pfam" id="PF06114"/>
    </source>
</evidence>
<sequence>MMNDNFMQSTLNFAFDHKIRYELTSAMNSDTPSGSSAYHRSIVINLNWYDQQQLPFVVAHETAHVLCSHRGISYFCDSSNSATEAEANRTAVDILVPMYFEDIDPEDANYHAFLDSFHIGESMADYSIDTIDDFYHGNLELL</sequence>
<dbReference type="Proteomes" id="UP001596310">
    <property type="component" value="Unassembled WGS sequence"/>
</dbReference>
<gene>
    <name evidence="2" type="ORF">ACFQHW_06445</name>
</gene>
<dbReference type="RefSeq" id="WP_164511102.1">
    <property type="nucleotide sequence ID" value="NZ_JBHSSM010000016.1"/>
</dbReference>
<organism evidence="2 3">
    <name type="scientific">Lapidilactobacillus achengensis</name>
    <dbReference type="NCBI Taxonomy" id="2486000"/>
    <lineage>
        <taxon>Bacteria</taxon>
        <taxon>Bacillati</taxon>
        <taxon>Bacillota</taxon>
        <taxon>Bacilli</taxon>
        <taxon>Lactobacillales</taxon>
        <taxon>Lactobacillaceae</taxon>
        <taxon>Lapidilactobacillus</taxon>
    </lineage>
</organism>
<dbReference type="Pfam" id="PF06114">
    <property type="entry name" value="Peptidase_M78"/>
    <property type="match status" value="1"/>
</dbReference>
<name>A0ABW1UNH2_9LACO</name>
<accession>A0ABW1UNH2</accession>
<dbReference type="InterPro" id="IPR010359">
    <property type="entry name" value="IrrE_HExxH"/>
</dbReference>
<reference evidence="3" key="1">
    <citation type="journal article" date="2019" name="Int. J. Syst. Evol. Microbiol.">
        <title>The Global Catalogue of Microorganisms (GCM) 10K type strain sequencing project: providing services to taxonomists for standard genome sequencing and annotation.</title>
        <authorList>
            <consortium name="The Broad Institute Genomics Platform"/>
            <consortium name="The Broad Institute Genome Sequencing Center for Infectious Disease"/>
            <person name="Wu L."/>
            <person name="Ma J."/>
        </authorList>
    </citation>
    <scope>NUCLEOTIDE SEQUENCE [LARGE SCALE GENOMIC DNA]</scope>
    <source>
        <strain evidence="3">CCM 8897</strain>
    </source>
</reference>